<sequence>MNNFQHQLYILTEHDEIYRQSIERLQLDNLQITEDKAQATILLAAPPMAAPRIDEFPKLEWLQSVYAGVDALVIDPKRTDYELTNIKGIFGQLISEYVIGYIINHYRHFPLYRQQQEAAQWTPHLYESIIGKEMVILGTGSIGGYLSRVAASMGLKIIGVNSTGIPPKEGQFSQIYHRSEIASALTNADIVVNTLPNTDETQGLLNIETLSHCQNAILFNVGRGKTLVEPDLIDAIAQGHIQHAYLDVFDKEPLDPEHPFWHHHAITVTPHIAALSFPSQVVEQFVHNYTLWNDGFQLSNAIDFGKGY</sequence>
<dbReference type="Gene3D" id="3.40.50.720">
    <property type="entry name" value="NAD(P)-binding Rossmann-like Domain"/>
    <property type="match status" value="2"/>
</dbReference>
<dbReference type="InterPro" id="IPR006140">
    <property type="entry name" value="D-isomer_DH_NAD-bd"/>
</dbReference>
<dbReference type="RefSeq" id="WP_225251033.1">
    <property type="nucleotide sequence ID" value="NZ_JAIWIU010000100.1"/>
</dbReference>
<reference evidence="5" key="1">
    <citation type="submission" date="2023-07" db="EMBL/GenBank/DDBJ databases">
        <title>Molecular identification of indigenous halophilic bacteria isolated from red sea cost, biodegradation of synthetic dyes and assessment of degraded metabolite toxicity.</title>
        <authorList>
            <person name="Chaieb K."/>
            <person name="Altayb H.N."/>
        </authorList>
    </citation>
    <scope>NUCLEOTIDE SEQUENCE [LARGE SCALE GENOMIC DNA]</scope>
    <source>
        <strain evidence="5">K20</strain>
    </source>
</reference>
<organism evidence="4 5">
    <name type="scientific">Vibrio tritonius</name>
    <dbReference type="NCBI Taxonomy" id="1435069"/>
    <lineage>
        <taxon>Bacteria</taxon>
        <taxon>Pseudomonadati</taxon>
        <taxon>Pseudomonadota</taxon>
        <taxon>Gammaproteobacteria</taxon>
        <taxon>Vibrionales</taxon>
        <taxon>Vibrionaceae</taxon>
        <taxon>Vibrio</taxon>
    </lineage>
</organism>
<dbReference type="CDD" id="cd05300">
    <property type="entry name" value="2-Hacid_dh_1"/>
    <property type="match status" value="1"/>
</dbReference>
<evidence type="ECO:0000259" key="3">
    <source>
        <dbReference type="Pfam" id="PF02826"/>
    </source>
</evidence>
<accession>A0ABS7YNL5</accession>
<evidence type="ECO:0000256" key="1">
    <source>
        <dbReference type="ARBA" id="ARBA00023002"/>
    </source>
</evidence>
<evidence type="ECO:0000313" key="4">
    <source>
        <dbReference type="EMBL" id="MCA2017276.1"/>
    </source>
</evidence>
<keyword evidence="2" id="KW-0520">NAD</keyword>
<dbReference type="Proteomes" id="UP001199044">
    <property type="component" value="Unassembled WGS sequence"/>
</dbReference>
<comment type="caution">
    <text evidence="4">The sequence shown here is derived from an EMBL/GenBank/DDBJ whole genome shotgun (WGS) entry which is preliminary data.</text>
</comment>
<dbReference type="SUPFAM" id="SSF51735">
    <property type="entry name" value="NAD(P)-binding Rossmann-fold domains"/>
    <property type="match status" value="1"/>
</dbReference>
<name>A0ABS7YNL5_9VIBR</name>
<keyword evidence="5" id="KW-1185">Reference proteome</keyword>
<evidence type="ECO:0000313" key="5">
    <source>
        <dbReference type="Proteomes" id="UP001199044"/>
    </source>
</evidence>
<keyword evidence="1" id="KW-0560">Oxidoreductase</keyword>
<protein>
    <submittedName>
        <fullName evidence="4">D-2-hydroxyacid dehydrogenase</fullName>
    </submittedName>
</protein>
<dbReference type="PANTHER" id="PTHR43333">
    <property type="entry name" value="2-HACID_DH_C DOMAIN-CONTAINING PROTEIN"/>
    <property type="match status" value="1"/>
</dbReference>
<dbReference type="SUPFAM" id="SSF52283">
    <property type="entry name" value="Formate/glycerate dehydrogenase catalytic domain-like"/>
    <property type="match status" value="1"/>
</dbReference>
<evidence type="ECO:0000256" key="2">
    <source>
        <dbReference type="ARBA" id="ARBA00023027"/>
    </source>
</evidence>
<dbReference type="EMBL" id="JAIWIU010000100">
    <property type="protein sequence ID" value="MCA2017276.1"/>
    <property type="molecule type" value="Genomic_DNA"/>
</dbReference>
<gene>
    <name evidence="4" type="ORF">LDJ79_14225</name>
</gene>
<dbReference type="Pfam" id="PF02826">
    <property type="entry name" value="2-Hacid_dh_C"/>
    <property type="match status" value="1"/>
</dbReference>
<dbReference type="PANTHER" id="PTHR43333:SF1">
    <property type="entry name" value="D-ISOMER SPECIFIC 2-HYDROXYACID DEHYDROGENASE NAD-BINDING DOMAIN-CONTAINING PROTEIN"/>
    <property type="match status" value="1"/>
</dbReference>
<feature type="domain" description="D-isomer specific 2-hydroxyacid dehydrogenase NAD-binding" evidence="3">
    <location>
        <begin position="100"/>
        <end position="273"/>
    </location>
</feature>
<dbReference type="InterPro" id="IPR036291">
    <property type="entry name" value="NAD(P)-bd_dom_sf"/>
</dbReference>
<proteinExistence type="predicted"/>